<name>A0A6A2XI08_HIBSY</name>
<organism evidence="1 2">
    <name type="scientific">Hibiscus syriacus</name>
    <name type="common">Rose of Sharon</name>
    <dbReference type="NCBI Taxonomy" id="106335"/>
    <lineage>
        <taxon>Eukaryota</taxon>
        <taxon>Viridiplantae</taxon>
        <taxon>Streptophyta</taxon>
        <taxon>Embryophyta</taxon>
        <taxon>Tracheophyta</taxon>
        <taxon>Spermatophyta</taxon>
        <taxon>Magnoliopsida</taxon>
        <taxon>eudicotyledons</taxon>
        <taxon>Gunneridae</taxon>
        <taxon>Pentapetalae</taxon>
        <taxon>rosids</taxon>
        <taxon>malvids</taxon>
        <taxon>Malvales</taxon>
        <taxon>Malvaceae</taxon>
        <taxon>Malvoideae</taxon>
        <taxon>Hibiscus</taxon>
    </lineage>
</organism>
<gene>
    <name evidence="1" type="ORF">F3Y22_tig00111671pilonHSYRG00186</name>
</gene>
<keyword evidence="2" id="KW-1185">Reference proteome</keyword>
<dbReference type="EMBL" id="VEPZ02001401">
    <property type="protein sequence ID" value="KAE8675443.1"/>
    <property type="molecule type" value="Genomic_DNA"/>
</dbReference>
<proteinExistence type="predicted"/>
<protein>
    <recommendedName>
        <fullName evidence="3">F-box domain-containing protein</fullName>
    </recommendedName>
</protein>
<comment type="caution">
    <text evidence="1">The sequence shown here is derived from an EMBL/GenBank/DDBJ whole genome shotgun (WGS) entry which is preliminary data.</text>
</comment>
<dbReference type="Proteomes" id="UP000436088">
    <property type="component" value="Unassembled WGS sequence"/>
</dbReference>
<accession>A0A6A2XI08</accession>
<reference evidence="1" key="1">
    <citation type="submission" date="2019-09" db="EMBL/GenBank/DDBJ databases">
        <title>Draft genome information of white flower Hibiscus syriacus.</title>
        <authorList>
            <person name="Kim Y.-M."/>
        </authorList>
    </citation>
    <scope>NUCLEOTIDE SEQUENCE [LARGE SCALE GENOMIC DNA]</scope>
    <source>
        <strain evidence="1">YM2019G1</strain>
    </source>
</reference>
<sequence>MIMSALQKLLSVGDGQGKVNGGGFDHLSDDLVVEMLRRLPATSCGCLVEYSTKWRRLCTLPYGVQPGSSPVYTASSKVFMPNNEIHHRLHLLEMDGRLTCWYLSGQDVCAWAADVCGSGDDYTAVVCWHRIYHLDFNPRFESYFSGSVPDNYHVKLVSIQDGKITSLATKGSVSLQFIDEYSGEG</sequence>
<evidence type="ECO:0000313" key="2">
    <source>
        <dbReference type="Proteomes" id="UP000436088"/>
    </source>
</evidence>
<dbReference type="AlphaFoldDB" id="A0A6A2XI08"/>
<evidence type="ECO:0008006" key="3">
    <source>
        <dbReference type="Google" id="ProtNLM"/>
    </source>
</evidence>
<evidence type="ECO:0000313" key="1">
    <source>
        <dbReference type="EMBL" id="KAE8675443.1"/>
    </source>
</evidence>